<comment type="similarity">
    <text evidence="2">Belongs to the G-protein coupled receptor 1 family.</text>
</comment>
<evidence type="ECO:0000256" key="10">
    <source>
        <dbReference type="SAM" id="Phobius"/>
    </source>
</evidence>
<feature type="transmembrane region" description="Helical" evidence="10">
    <location>
        <begin position="173"/>
        <end position="192"/>
    </location>
</feature>
<organism evidence="12 13">
    <name type="scientific">Limulus polyphemus</name>
    <name type="common">Atlantic horseshoe crab</name>
    <dbReference type="NCBI Taxonomy" id="6850"/>
    <lineage>
        <taxon>Eukaryota</taxon>
        <taxon>Metazoa</taxon>
        <taxon>Ecdysozoa</taxon>
        <taxon>Arthropoda</taxon>
        <taxon>Chelicerata</taxon>
        <taxon>Merostomata</taxon>
        <taxon>Xiphosura</taxon>
        <taxon>Limulidae</taxon>
        <taxon>Limulus</taxon>
    </lineage>
</organism>
<dbReference type="Pfam" id="PF00001">
    <property type="entry name" value="7tm_1"/>
    <property type="match status" value="1"/>
</dbReference>
<keyword evidence="3" id="KW-1003">Cell membrane</keyword>
<evidence type="ECO:0000313" key="13">
    <source>
        <dbReference type="RefSeq" id="XP_022258384.1"/>
    </source>
</evidence>
<dbReference type="InterPro" id="IPR000276">
    <property type="entry name" value="GPCR_Rhodpsn"/>
</dbReference>
<dbReference type="RefSeq" id="XP_022258384.1">
    <property type="nucleotide sequence ID" value="XM_022402676.1"/>
</dbReference>
<feature type="transmembrane region" description="Helical" evidence="10">
    <location>
        <begin position="27"/>
        <end position="48"/>
    </location>
</feature>
<keyword evidence="6" id="KW-0297">G-protein coupled receptor</keyword>
<feature type="transmembrane region" description="Helical" evidence="10">
    <location>
        <begin position="266"/>
        <end position="289"/>
    </location>
</feature>
<dbReference type="InterPro" id="IPR050569">
    <property type="entry name" value="TAAR"/>
</dbReference>
<dbReference type="Proteomes" id="UP000694941">
    <property type="component" value="Unplaced"/>
</dbReference>
<keyword evidence="7 10" id="KW-0472">Membrane</keyword>
<feature type="transmembrane region" description="Helical" evidence="10">
    <location>
        <begin position="60"/>
        <end position="82"/>
    </location>
</feature>
<evidence type="ECO:0000256" key="6">
    <source>
        <dbReference type="ARBA" id="ARBA00023040"/>
    </source>
</evidence>
<evidence type="ECO:0000256" key="9">
    <source>
        <dbReference type="ARBA" id="ARBA00023224"/>
    </source>
</evidence>
<proteinExistence type="inferred from homology"/>
<accession>A0ABM1TR78</accession>
<keyword evidence="4 10" id="KW-0812">Transmembrane</keyword>
<feature type="domain" description="G-protein coupled receptors family 1 profile" evidence="11">
    <location>
        <begin position="39"/>
        <end position="286"/>
    </location>
</feature>
<evidence type="ECO:0000259" key="11">
    <source>
        <dbReference type="PROSITE" id="PS50262"/>
    </source>
</evidence>
<dbReference type="InterPro" id="IPR017452">
    <property type="entry name" value="GPCR_Rhodpsn_7TM"/>
</dbReference>
<dbReference type="PANTHER" id="PTHR24249">
    <property type="entry name" value="HISTAMINE RECEPTOR-RELATED G-PROTEIN COUPLED RECEPTOR"/>
    <property type="match status" value="1"/>
</dbReference>
<dbReference type="PROSITE" id="PS50262">
    <property type="entry name" value="G_PROTEIN_RECEP_F1_2"/>
    <property type="match status" value="1"/>
</dbReference>
<keyword evidence="5 10" id="KW-1133">Transmembrane helix</keyword>
<keyword evidence="9" id="KW-0807">Transducer</keyword>
<feature type="transmembrane region" description="Helical" evidence="10">
    <location>
        <begin position="223"/>
        <end position="246"/>
    </location>
</feature>
<evidence type="ECO:0000256" key="3">
    <source>
        <dbReference type="ARBA" id="ARBA00022475"/>
    </source>
</evidence>
<feature type="transmembrane region" description="Helical" evidence="10">
    <location>
        <begin position="135"/>
        <end position="153"/>
    </location>
</feature>
<name>A0ABM1TR78_LIMPO</name>
<evidence type="ECO:0000256" key="1">
    <source>
        <dbReference type="ARBA" id="ARBA00004651"/>
    </source>
</evidence>
<comment type="subcellular location">
    <subcellularLocation>
        <location evidence="1">Cell membrane</location>
        <topology evidence="1">Multi-pass membrane protein</topology>
    </subcellularLocation>
</comment>
<dbReference type="Gene3D" id="1.20.1070.10">
    <property type="entry name" value="Rhodopsin 7-helix transmembrane proteins"/>
    <property type="match status" value="1"/>
</dbReference>
<evidence type="ECO:0000256" key="4">
    <source>
        <dbReference type="ARBA" id="ARBA00022692"/>
    </source>
</evidence>
<evidence type="ECO:0000256" key="2">
    <source>
        <dbReference type="ARBA" id="ARBA00010663"/>
    </source>
</evidence>
<evidence type="ECO:0000256" key="8">
    <source>
        <dbReference type="ARBA" id="ARBA00023170"/>
    </source>
</evidence>
<feature type="transmembrane region" description="Helical" evidence="10">
    <location>
        <begin position="94"/>
        <end position="114"/>
    </location>
</feature>
<evidence type="ECO:0000256" key="7">
    <source>
        <dbReference type="ARBA" id="ARBA00023136"/>
    </source>
</evidence>
<reference evidence="13" key="1">
    <citation type="submission" date="2025-08" db="UniProtKB">
        <authorList>
            <consortium name="RefSeq"/>
        </authorList>
    </citation>
    <scope>IDENTIFICATION</scope>
    <source>
        <tissue evidence="13">Muscle</tissue>
    </source>
</reference>
<sequence length="315" mass="34909">MATLQKNDTNSSENQLFRFLNIMDSSAFVVVLLLLIVVPNVVVLGTILTRKTLHRPSHILLGSVSIDSLLTSGVMILAQFGYNVHDCTALQQSIVLLLGVPSDMLLSSALLLAFDRFLALRNPFQYETLVTVQRCLILLVIRVIFHFISHLVVQFATYGMVSCKLEFTLNQSLVSWIFIAIGGVGIFYFHCYSLCVARHHARAIAIGNNLPALQVHFKALRTAGVMIAASWLTLLPVSISGMGLSICTHLNSNLMEMTRICVGFGIAFSIFRHGIVLKSIISPFLYTYASSELRDELRKIFNSLKKKSCNRSVVG</sequence>
<evidence type="ECO:0000256" key="5">
    <source>
        <dbReference type="ARBA" id="ARBA00022989"/>
    </source>
</evidence>
<dbReference type="SUPFAM" id="SSF81321">
    <property type="entry name" value="Family A G protein-coupled receptor-like"/>
    <property type="match status" value="1"/>
</dbReference>
<keyword evidence="8" id="KW-0675">Receptor</keyword>
<dbReference type="GeneID" id="111089709"/>
<evidence type="ECO:0000313" key="12">
    <source>
        <dbReference type="Proteomes" id="UP000694941"/>
    </source>
</evidence>
<keyword evidence="12" id="KW-1185">Reference proteome</keyword>
<protein>
    <submittedName>
        <fullName evidence="13">Adrenocorticotropic hormone receptor-like</fullName>
    </submittedName>
</protein>
<gene>
    <name evidence="13" type="primary">LOC111089709</name>
</gene>